<evidence type="ECO:0000313" key="1">
    <source>
        <dbReference type="Proteomes" id="UP000095287"/>
    </source>
</evidence>
<protein>
    <submittedName>
        <fullName evidence="2">Protein kinase domain-containing protein</fullName>
    </submittedName>
</protein>
<evidence type="ECO:0000313" key="2">
    <source>
        <dbReference type="WBParaSite" id="L893_g14733.t1"/>
    </source>
</evidence>
<name>A0A1I7YBU5_9BILA</name>
<dbReference type="WBParaSite" id="L893_g14733.t1">
    <property type="protein sequence ID" value="L893_g14733.t1"/>
    <property type="gene ID" value="L893_g14733"/>
</dbReference>
<accession>A0A1I7YBU5</accession>
<proteinExistence type="predicted"/>
<sequence>MYNKKEIWPGCGEQVQSIGWYDSYRDILGTCMIEMGKSSTQGSERSTMLQGRLHKELRIQSDSENLLSGRPFSSTITSRLLSRRLDNGYPPTRDCHKIPLCQEPSARRCRKVDSQYSTPGSRLASVFDADVSNAVMDILQDDIATRIRCARRFHSRSIRYGMLQQASRRSSK</sequence>
<dbReference type="AlphaFoldDB" id="A0A1I7YBU5"/>
<organism evidence="1 2">
    <name type="scientific">Steinernema glaseri</name>
    <dbReference type="NCBI Taxonomy" id="37863"/>
    <lineage>
        <taxon>Eukaryota</taxon>
        <taxon>Metazoa</taxon>
        <taxon>Ecdysozoa</taxon>
        <taxon>Nematoda</taxon>
        <taxon>Chromadorea</taxon>
        <taxon>Rhabditida</taxon>
        <taxon>Tylenchina</taxon>
        <taxon>Panagrolaimomorpha</taxon>
        <taxon>Strongyloidoidea</taxon>
        <taxon>Steinernematidae</taxon>
        <taxon>Steinernema</taxon>
    </lineage>
</organism>
<reference evidence="2" key="1">
    <citation type="submission" date="2016-11" db="UniProtKB">
        <authorList>
            <consortium name="WormBaseParasite"/>
        </authorList>
    </citation>
    <scope>IDENTIFICATION</scope>
</reference>
<dbReference type="Proteomes" id="UP000095287">
    <property type="component" value="Unplaced"/>
</dbReference>
<keyword evidence="1" id="KW-1185">Reference proteome</keyword>